<evidence type="ECO:0000313" key="1">
    <source>
        <dbReference type="EMBL" id="PWF47792.1"/>
    </source>
</evidence>
<dbReference type="AlphaFoldDB" id="A0A2U2HJZ3"/>
<comment type="caution">
    <text evidence="1">The sequence shown here is derived from an EMBL/GenBank/DDBJ whole genome shotgun (WGS) entry which is preliminary data.</text>
</comment>
<proteinExistence type="predicted"/>
<protein>
    <submittedName>
        <fullName evidence="1">DUF3396 domain-containing protein</fullName>
    </submittedName>
</protein>
<name>A0A2U2HJZ3_9BURK</name>
<accession>A0A2U2HJZ3</accession>
<dbReference type="InterPro" id="IPR021815">
    <property type="entry name" value="TsiV"/>
</dbReference>
<organism evidence="1 2">
    <name type="scientific">Massilia glaciei</name>
    <dbReference type="NCBI Taxonomy" id="1524097"/>
    <lineage>
        <taxon>Bacteria</taxon>
        <taxon>Pseudomonadati</taxon>
        <taxon>Pseudomonadota</taxon>
        <taxon>Betaproteobacteria</taxon>
        <taxon>Burkholderiales</taxon>
        <taxon>Oxalobacteraceae</taxon>
        <taxon>Telluria group</taxon>
        <taxon>Massilia</taxon>
    </lineage>
</organism>
<sequence>MESFMDEWIKTHERDVLPGAMLMKYGPQDYVGATIAVRGTLYFKGSHTPAIREALCKCLDAYEAVAKDHLTWLWREEPPDGPDKYAYAKAPPMRALIKKMGEQDQVSFAYVGGEKPHDASPWMFFASGMREWEAKLGWNGLDSLRFSVPKEVIEKNPTLFQKLFVDFARLLKAEHGHAGYALNLSLPRTEPNEPTEAFMALKMAGLDAGESVMIGSWHDKGIDDHIFGIGWLTAINKTMVETVGGLDTLRAELPASWFAKYDYGNGLVIQAGPEPEIAPVELDPKPAIYVLPAMALREIRLVDNDDLHYGSKDGEPRLTGLAANQWLARFDVPEEDLMGYKTKLLGEPKQTKETTLPDSL</sequence>
<dbReference type="Pfam" id="PF11876">
    <property type="entry name" value="TsiV"/>
    <property type="match status" value="1"/>
</dbReference>
<dbReference type="Proteomes" id="UP000241421">
    <property type="component" value="Unassembled WGS sequence"/>
</dbReference>
<evidence type="ECO:0000313" key="2">
    <source>
        <dbReference type="Proteomes" id="UP000241421"/>
    </source>
</evidence>
<reference evidence="1 2" key="1">
    <citation type="submission" date="2018-04" db="EMBL/GenBank/DDBJ databases">
        <title>Massilia violaceinigra sp. nov., a novel purple-pigmented bacterium isolated from Tianshan glacier, Xinjiang, China.</title>
        <authorList>
            <person name="Wang H."/>
        </authorList>
    </citation>
    <scope>NUCLEOTIDE SEQUENCE [LARGE SCALE GENOMIC DNA]</scope>
    <source>
        <strain evidence="1 2">B448-2</strain>
    </source>
</reference>
<keyword evidence="2" id="KW-1185">Reference proteome</keyword>
<dbReference type="EMBL" id="PXWF02000229">
    <property type="protein sequence ID" value="PWF47792.1"/>
    <property type="molecule type" value="Genomic_DNA"/>
</dbReference>
<dbReference type="OrthoDB" id="8986326at2"/>
<gene>
    <name evidence="1" type="ORF">C7C56_013860</name>
</gene>